<keyword evidence="6" id="KW-0347">Helicase</keyword>
<dbReference type="PANTHER" id="PTHR18934:SF83">
    <property type="entry name" value="PRE-MRNA-SPLICING FACTOR ATP-DEPENDENT RNA HELICASE DHX16"/>
    <property type="match status" value="1"/>
</dbReference>
<dbReference type="FunFam" id="3.40.50.300:FF:000145">
    <property type="entry name" value="probable ATP-dependent RNA helicase DHX40"/>
    <property type="match status" value="1"/>
</dbReference>
<dbReference type="eggNOG" id="KOG0923">
    <property type="taxonomic scope" value="Eukaryota"/>
</dbReference>
<dbReference type="GO" id="GO:0004386">
    <property type="term" value="F:helicase activity"/>
    <property type="evidence" value="ECO:0000318"/>
    <property type="project" value="GO_Central"/>
</dbReference>
<keyword evidence="3" id="KW-0507">mRNA processing</keyword>
<evidence type="ECO:0000256" key="10">
    <source>
        <dbReference type="ARBA" id="ARBA00047984"/>
    </source>
</evidence>
<evidence type="ECO:0000256" key="6">
    <source>
        <dbReference type="ARBA" id="ARBA00022806"/>
    </source>
</evidence>
<evidence type="ECO:0000259" key="13">
    <source>
        <dbReference type="PROSITE" id="PS51194"/>
    </source>
</evidence>
<organism evidence="14 15">
    <name type="scientific">Phaeosphaeria nodorum (strain SN15 / ATCC MYA-4574 / FGSC 10173)</name>
    <name type="common">Glume blotch fungus</name>
    <name type="synonym">Parastagonospora nodorum</name>
    <dbReference type="NCBI Taxonomy" id="321614"/>
    <lineage>
        <taxon>Eukaryota</taxon>
        <taxon>Fungi</taxon>
        <taxon>Dikarya</taxon>
        <taxon>Ascomycota</taxon>
        <taxon>Pezizomycotina</taxon>
        <taxon>Dothideomycetes</taxon>
        <taxon>Pleosporomycetidae</taxon>
        <taxon>Pleosporales</taxon>
        <taxon>Pleosporineae</taxon>
        <taxon>Phaeosphaeriaceae</taxon>
        <taxon>Parastagonospora</taxon>
    </lineage>
</organism>
<reference evidence="15" key="1">
    <citation type="journal article" date="2007" name="Plant Cell">
        <title>Dothideomycete-plant interactions illuminated by genome sequencing and EST analysis of the wheat pathogen Stagonospora nodorum.</title>
        <authorList>
            <person name="Hane J.K."/>
            <person name="Lowe R.G."/>
            <person name="Solomon P.S."/>
            <person name="Tan K.C."/>
            <person name="Schoch C.L."/>
            <person name="Spatafora J.W."/>
            <person name="Crous P.W."/>
            <person name="Kodira C."/>
            <person name="Birren B.W."/>
            <person name="Galagan J.E."/>
            <person name="Torriani S.F."/>
            <person name="McDonald B.A."/>
            <person name="Oliver R.P."/>
        </authorList>
    </citation>
    <scope>NUCLEOTIDE SEQUENCE [LARGE SCALE GENOMIC DNA]</scope>
    <source>
        <strain evidence="15">SN15 / ATCC MYA-4574 / FGSC 10173</strain>
    </source>
</reference>
<protein>
    <recommendedName>
        <fullName evidence="2">RNA helicase</fullName>
        <ecNumber evidence="2">3.6.4.13</ecNumber>
    </recommendedName>
</protein>
<sequence>MDPKRRKTGDADVGDLRLRSRQAYLQKREAEQLALLRKQVIEEAEEEERLGDRLSKQERADFARNRDTLRLAEQRNAIDEHLDGYILPDADYTTKSETLARKHKEKGYEKSEVQLWEEEQTSKVRAQIKKPERVSAEDYDFVFDTEQNIKFDAPVIDLEKQRLQANLDEAEVKAKNIDDTRKSLPIYKYREEFIQAVSEHQIIVLVGATGSGKTTQLTQYLNESGYAKNSLRIGCTQPRRVAAISVANRVAAEVGTKIGRRVGYSVRFESAMSDDTQIEYMTDGLALRLCLTDPTLSDYSVMILDEAHERTLATDILMSLLKEICLARPEFRLIIASATLAAQKFSTYFHDAPIMNIPGRTFPITKAHSTQPEANYLSAAVTTVFQIHLGSNGSMNDVKGDILIFFTGEEEILAAADYINDTQKKLGSRSPPLIVAPVYGALPSEAQQLIFNPAPPGSRKVVLATNIAETSLTIDGISYVIDCGLEKQNSFNAATNMASLVTVPCSRASAEQRAGRAGRTGPGMAFRLYTKYAFYHELPESSLPEILRISLDGPVLTLKAMGIHDVLHFDFMVRISYPEVQIGTLANHPQDAPPVEALAASLETLYALGYLDSNGAVTKLGRRASELPLDPRLAKVLLTADSLGCVDEIVTLVAMVQEAGTLFFAPKDKKVAAEHAKARFTSSVAGTGGDLIAFLNVWNEFVENDYSVTWCRDNFVQYRCLNRVRDVRDQLVKLCERVEIFESSCGVHEYVKILKAFVSGYFANVARLNRDGQTYRTLKQGLSVNIHPSSCLRDVRPKLIVFAELVLTSKEFARTCAPIEPAWLTEMAPHYHKQKEIDGLDVGKKMGKGQGKVGTDR</sequence>
<dbReference type="GO" id="GO:0016787">
    <property type="term" value="F:hydrolase activity"/>
    <property type="evidence" value="ECO:0007669"/>
    <property type="project" value="UniProtKB-KW"/>
</dbReference>
<gene>
    <name evidence="14" type="ORF">SNOG_03304</name>
</gene>
<dbReference type="STRING" id="321614.Q0UY60"/>
<dbReference type="Pfam" id="PF07717">
    <property type="entry name" value="OB_NTP_bind"/>
    <property type="match status" value="1"/>
</dbReference>
<dbReference type="Gene3D" id="3.40.50.300">
    <property type="entry name" value="P-loop containing nucleotide triphosphate hydrolases"/>
    <property type="match status" value="2"/>
</dbReference>
<dbReference type="Proteomes" id="UP000001055">
    <property type="component" value="Unassembled WGS sequence"/>
</dbReference>
<dbReference type="EC" id="3.6.4.13" evidence="2"/>
<dbReference type="InterPro" id="IPR002464">
    <property type="entry name" value="DNA/RNA_helicase_DEAH_CS"/>
</dbReference>
<keyword evidence="8" id="KW-0508">mRNA splicing</keyword>
<evidence type="ECO:0000256" key="5">
    <source>
        <dbReference type="ARBA" id="ARBA00022801"/>
    </source>
</evidence>
<dbReference type="GO" id="GO:0003724">
    <property type="term" value="F:RNA helicase activity"/>
    <property type="evidence" value="ECO:0007669"/>
    <property type="project" value="UniProtKB-EC"/>
</dbReference>
<proteinExistence type="predicted"/>
<dbReference type="InterPro" id="IPR001650">
    <property type="entry name" value="Helicase_C-like"/>
</dbReference>
<accession>Q0UY60</accession>
<evidence type="ECO:0000256" key="2">
    <source>
        <dbReference type="ARBA" id="ARBA00012552"/>
    </source>
</evidence>
<dbReference type="VEuPathDB" id="FungiDB:JI435_033040"/>
<dbReference type="KEGG" id="pno:SNOG_03304"/>
<comment type="catalytic activity">
    <reaction evidence="10">
        <text>ATP + H2O = ADP + phosphate + H(+)</text>
        <dbReference type="Rhea" id="RHEA:13065"/>
        <dbReference type="ChEBI" id="CHEBI:15377"/>
        <dbReference type="ChEBI" id="CHEBI:15378"/>
        <dbReference type="ChEBI" id="CHEBI:30616"/>
        <dbReference type="ChEBI" id="CHEBI:43474"/>
        <dbReference type="ChEBI" id="CHEBI:456216"/>
        <dbReference type="EC" id="3.6.4.13"/>
    </reaction>
</comment>
<dbReference type="InterPro" id="IPR048333">
    <property type="entry name" value="HA2_WH"/>
</dbReference>
<dbReference type="Pfam" id="PF21010">
    <property type="entry name" value="HA2_C"/>
    <property type="match status" value="1"/>
</dbReference>
<dbReference type="GO" id="GO:0005524">
    <property type="term" value="F:ATP binding"/>
    <property type="evidence" value="ECO:0007669"/>
    <property type="project" value="UniProtKB-KW"/>
</dbReference>
<dbReference type="PROSITE" id="PS51192">
    <property type="entry name" value="HELICASE_ATP_BIND_1"/>
    <property type="match status" value="1"/>
</dbReference>
<evidence type="ECO:0000313" key="14">
    <source>
        <dbReference type="EMBL" id="EAT90035.2"/>
    </source>
</evidence>
<evidence type="ECO:0000256" key="4">
    <source>
        <dbReference type="ARBA" id="ARBA00022741"/>
    </source>
</evidence>
<keyword evidence="9" id="KW-0539">Nucleus</keyword>
<dbReference type="GO" id="GO:0003723">
    <property type="term" value="F:RNA binding"/>
    <property type="evidence" value="ECO:0000318"/>
    <property type="project" value="GO_Central"/>
</dbReference>
<evidence type="ECO:0000256" key="1">
    <source>
        <dbReference type="ARBA" id="ARBA00004123"/>
    </source>
</evidence>
<dbReference type="InParanoid" id="Q0UY60"/>
<dbReference type="Gene3D" id="1.20.120.1080">
    <property type="match status" value="1"/>
</dbReference>
<dbReference type="GO" id="GO:0005684">
    <property type="term" value="C:U2-type spliceosomal complex"/>
    <property type="evidence" value="ECO:0007669"/>
    <property type="project" value="UniProtKB-ARBA"/>
</dbReference>
<feature type="domain" description="Helicase C-terminal" evidence="13">
    <location>
        <begin position="390"/>
        <end position="562"/>
    </location>
</feature>
<evidence type="ECO:0000256" key="9">
    <source>
        <dbReference type="ARBA" id="ARBA00023242"/>
    </source>
</evidence>
<dbReference type="InterPro" id="IPR014001">
    <property type="entry name" value="Helicase_ATP-bd"/>
</dbReference>
<evidence type="ECO:0000256" key="8">
    <source>
        <dbReference type="ARBA" id="ARBA00023187"/>
    </source>
</evidence>
<dbReference type="Pfam" id="PF00271">
    <property type="entry name" value="Helicase_C"/>
    <property type="match status" value="1"/>
</dbReference>
<dbReference type="InterPro" id="IPR027417">
    <property type="entry name" value="P-loop_NTPase"/>
</dbReference>
<evidence type="ECO:0000256" key="3">
    <source>
        <dbReference type="ARBA" id="ARBA00022664"/>
    </source>
</evidence>
<dbReference type="InterPro" id="IPR011545">
    <property type="entry name" value="DEAD/DEAH_box_helicase_dom"/>
</dbReference>
<feature type="domain" description="Helicase ATP-binding" evidence="12">
    <location>
        <begin position="194"/>
        <end position="358"/>
    </location>
</feature>
<dbReference type="HOGENOM" id="CLU_001832_7_0_1"/>
<feature type="coiled-coil region" evidence="11">
    <location>
        <begin position="27"/>
        <end position="57"/>
    </location>
</feature>
<dbReference type="Pfam" id="PF00270">
    <property type="entry name" value="DEAD"/>
    <property type="match status" value="1"/>
</dbReference>
<comment type="subcellular location">
    <subcellularLocation>
        <location evidence="1">Nucleus</location>
    </subcellularLocation>
</comment>
<dbReference type="PROSITE" id="PS51194">
    <property type="entry name" value="HELICASE_CTER"/>
    <property type="match status" value="1"/>
</dbReference>
<dbReference type="PANTHER" id="PTHR18934">
    <property type="entry name" value="ATP-DEPENDENT RNA HELICASE"/>
    <property type="match status" value="1"/>
</dbReference>
<dbReference type="GeneID" id="5970731"/>
<dbReference type="SMART" id="SM00847">
    <property type="entry name" value="HA2"/>
    <property type="match status" value="1"/>
</dbReference>
<dbReference type="InterPro" id="IPR011709">
    <property type="entry name" value="DEAD-box_helicase_OB_fold"/>
</dbReference>
<dbReference type="CDD" id="cd18791">
    <property type="entry name" value="SF2_C_RHA"/>
    <property type="match status" value="1"/>
</dbReference>
<dbReference type="PROSITE" id="PS00690">
    <property type="entry name" value="DEAH_ATP_HELICASE"/>
    <property type="match status" value="1"/>
</dbReference>
<evidence type="ECO:0000256" key="11">
    <source>
        <dbReference type="SAM" id="Coils"/>
    </source>
</evidence>
<dbReference type="InterPro" id="IPR007502">
    <property type="entry name" value="Helicase-assoc_dom"/>
</dbReference>
<evidence type="ECO:0000313" key="15">
    <source>
        <dbReference type="Proteomes" id="UP000001055"/>
    </source>
</evidence>
<dbReference type="AlphaFoldDB" id="Q0UY60"/>
<dbReference type="RefSeq" id="XP_001793874.1">
    <property type="nucleotide sequence ID" value="XM_001793822.1"/>
</dbReference>
<dbReference type="EMBL" id="CH445328">
    <property type="protein sequence ID" value="EAT90035.2"/>
    <property type="molecule type" value="Genomic_DNA"/>
</dbReference>
<keyword evidence="7" id="KW-0067">ATP-binding</keyword>
<dbReference type="FunFam" id="3.40.50.300:FF:000726">
    <property type="entry name" value="Pre-mRNA-splicing factor ATP-dependent RNA helicase"/>
    <property type="match status" value="1"/>
</dbReference>
<dbReference type="SMART" id="SM00490">
    <property type="entry name" value="HELICc"/>
    <property type="match status" value="1"/>
</dbReference>
<dbReference type="SUPFAM" id="SSF52540">
    <property type="entry name" value="P-loop containing nucleoside triphosphate hydrolases"/>
    <property type="match status" value="1"/>
</dbReference>
<keyword evidence="11" id="KW-0175">Coiled coil</keyword>
<dbReference type="Pfam" id="PF04408">
    <property type="entry name" value="WHD_HA2"/>
    <property type="match status" value="1"/>
</dbReference>
<evidence type="ECO:0000259" key="12">
    <source>
        <dbReference type="PROSITE" id="PS51192"/>
    </source>
</evidence>
<dbReference type="GO" id="GO:0008380">
    <property type="term" value="P:RNA splicing"/>
    <property type="evidence" value="ECO:0007669"/>
    <property type="project" value="UniProtKB-KW"/>
</dbReference>
<keyword evidence="4" id="KW-0547">Nucleotide-binding</keyword>
<name>Q0UY60_PHANO</name>
<dbReference type="SMART" id="SM00487">
    <property type="entry name" value="DEXDc"/>
    <property type="match status" value="1"/>
</dbReference>
<evidence type="ECO:0000256" key="7">
    <source>
        <dbReference type="ARBA" id="ARBA00022840"/>
    </source>
</evidence>
<keyword evidence="5" id="KW-0378">Hydrolase</keyword>
<dbReference type="GO" id="GO:0006397">
    <property type="term" value="P:mRNA processing"/>
    <property type="evidence" value="ECO:0007669"/>
    <property type="project" value="UniProtKB-KW"/>
</dbReference>